<comment type="caution">
    <text evidence="2">The sequence shown here is derived from an EMBL/GenBank/DDBJ whole genome shotgun (WGS) entry which is preliminary data.</text>
</comment>
<evidence type="ECO:0000313" key="2">
    <source>
        <dbReference type="EMBL" id="NDW03893.1"/>
    </source>
</evidence>
<sequence length="212" mass="22394">MQTDQLIADLAGQATRRRQELALPLWLAAVLAPLLAFAVFMPMLGPRANFVASLSTVRFDMKFVLAGLLAVAALAVLAALARPGRPVSSRMKWLAMPALVLLIAVGVELLVVPEAFWPARAIGRNAINCLIAIPTMGAPVLVLFLYALSRQAPTRPAMSGAVAGLAASGISAFFYAAHCSDDSPLFVAIWYPLATAILVAAGAFAGSRLLRW</sequence>
<feature type="transmembrane region" description="Helical" evidence="1">
    <location>
        <begin position="125"/>
        <end position="148"/>
    </location>
</feature>
<feature type="transmembrane region" description="Helical" evidence="1">
    <location>
        <begin position="21"/>
        <end position="43"/>
    </location>
</feature>
<dbReference type="EMBL" id="JAAAMG010000003">
    <property type="protein sequence ID" value="NDW03893.1"/>
    <property type="molecule type" value="Genomic_DNA"/>
</dbReference>
<feature type="transmembrane region" description="Helical" evidence="1">
    <location>
        <begin position="93"/>
        <end position="113"/>
    </location>
</feature>
<accession>A0A6N9SXT8</accession>
<feature type="transmembrane region" description="Helical" evidence="1">
    <location>
        <begin position="63"/>
        <end position="81"/>
    </location>
</feature>
<organism evidence="2 3">
    <name type="scientific">Jiella pacifica</name>
    <dbReference type="NCBI Taxonomy" id="2696469"/>
    <lineage>
        <taxon>Bacteria</taxon>
        <taxon>Pseudomonadati</taxon>
        <taxon>Pseudomonadota</taxon>
        <taxon>Alphaproteobacteria</taxon>
        <taxon>Hyphomicrobiales</taxon>
        <taxon>Aurantimonadaceae</taxon>
        <taxon>Jiella</taxon>
    </lineage>
</organism>
<keyword evidence="1" id="KW-1133">Transmembrane helix</keyword>
<gene>
    <name evidence="2" type="ORF">GTK09_05570</name>
</gene>
<keyword evidence="1" id="KW-0472">Membrane</keyword>
<proteinExistence type="predicted"/>
<feature type="transmembrane region" description="Helical" evidence="1">
    <location>
        <begin position="189"/>
        <end position="210"/>
    </location>
</feature>
<dbReference type="Pfam" id="PF06532">
    <property type="entry name" value="NrsF"/>
    <property type="match status" value="1"/>
</dbReference>
<feature type="transmembrane region" description="Helical" evidence="1">
    <location>
        <begin position="160"/>
        <end position="177"/>
    </location>
</feature>
<dbReference type="Proteomes" id="UP000469011">
    <property type="component" value="Unassembled WGS sequence"/>
</dbReference>
<evidence type="ECO:0000256" key="1">
    <source>
        <dbReference type="SAM" id="Phobius"/>
    </source>
</evidence>
<keyword evidence="1" id="KW-0812">Transmembrane</keyword>
<dbReference type="InterPro" id="IPR009495">
    <property type="entry name" value="NrsF"/>
</dbReference>
<dbReference type="AlphaFoldDB" id="A0A6N9SXT8"/>
<name>A0A6N9SXT8_9HYPH</name>
<protein>
    <submittedName>
        <fullName evidence="2">DUF1109 family protein</fullName>
    </submittedName>
</protein>
<evidence type="ECO:0000313" key="3">
    <source>
        <dbReference type="Proteomes" id="UP000469011"/>
    </source>
</evidence>
<reference evidence="2 3" key="1">
    <citation type="submission" date="2020-01" db="EMBL/GenBank/DDBJ databases">
        <title>Jiella pacifica sp. nov.</title>
        <authorList>
            <person name="Xue Z."/>
            <person name="Zhu S."/>
            <person name="Chen J."/>
            <person name="Yang J."/>
        </authorList>
    </citation>
    <scope>NUCLEOTIDE SEQUENCE [LARGE SCALE GENOMIC DNA]</scope>
    <source>
        <strain evidence="2 3">40Bstr34</strain>
    </source>
</reference>
<dbReference type="RefSeq" id="WP_163461742.1">
    <property type="nucleotide sequence ID" value="NZ_JAAAMG010000003.1"/>
</dbReference>
<keyword evidence="3" id="KW-1185">Reference proteome</keyword>